<organism evidence="1 2">
    <name type="scientific">Populus alba x Populus x berolinensis</name>
    <dbReference type="NCBI Taxonomy" id="444605"/>
    <lineage>
        <taxon>Eukaryota</taxon>
        <taxon>Viridiplantae</taxon>
        <taxon>Streptophyta</taxon>
        <taxon>Embryophyta</taxon>
        <taxon>Tracheophyta</taxon>
        <taxon>Spermatophyta</taxon>
        <taxon>Magnoliopsida</taxon>
        <taxon>eudicotyledons</taxon>
        <taxon>Gunneridae</taxon>
        <taxon>Pentapetalae</taxon>
        <taxon>rosids</taxon>
        <taxon>fabids</taxon>
        <taxon>Malpighiales</taxon>
        <taxon>Salicaceae</taxon>
        <taxon>Saliceae</taxon>
        <taxon>Populus</taxon>
    </lineage>
</organism>
<keyword evidence="2" id="KW-1185">Reference proteome</keyword>
<name>A0AAD6QHM1_9ROSI</name>
<evidence type="ECO:0000313" key="2">
    <source>
        <dbReference type="Proteomes" id="UP001164929"/>
    </source>
</evidence>
<reference evidence="1" key="1">
    <citation type="journal article" date="2023" name="Mol. Ecol. Resour.">
        <title>Chromosome-level genome assembly of a triploid poplar Populus alba 'Berolinensis'.</title>
        <authorList>
            <person name="Chen S."/>
            <person name="Yu Y."/>
            <person name="Wang X."/>
            <person name="Wang S."/>
            <person name="Zhang T."/>
            <person name="Zhou Y."/>
            <person name="He R."/>
            <person name="Meng N."/>
            <person name="Wang Y."/>
            <person name="Liu W."/>
            <person name="Liu Z."/>
            <person name="Liu J."/>
            <person name="Guo Q."/>
            <person name="Huang H."/>
            <person name="Sederoff R.R."/>
            <person name="Wang G."/>
            <person name="Qu G."/>
            <person name="Chen S."/>
        </authorList>
    </citation>
    <scope>NUCLEOTIDE SEQUENCE</scope>
    <source>
        <strain evidence="1">SC-2020</strain>
    </source>
</reference>
<dbReference type="EMBL" id="JAQIZT010000007">
    <property type="protein sequence ID" value="KAJ6990546.1"/>
    <property type="molecule type" value="Genomic_DNA"/>
</dbReference>
<sequence>MFLRSITASPHVYRINIEAQIGAFGATRNHVKTANYVEEEDNSDEDIADDFGVVNQENIMEEGMARSSTKILISMNLTMG</sequence>
<gene>
    <name evidence="1" type="ORF">NC653_018953</name>
</gene>
<accession>A0AAD6QHM1</accession>
<dbReference type="Proteomes" id="UP001164929">
    <property type="component" value="Chromosome 7"/>
</dbReference>
<proteinExistence type="predicted"/>
<evidence type="ECO:0000313" key="1">
    <source>
        <dbReference type="EMBL" id="KAJ6990546.1"/>
    </source>
</evidence>
<comment type="caution">
    <text evidence="1">The sequence shown here is derived from an EMBL/GenBank/DDBJ whole genome shotgun (WGS) entry which is preliminary data.</text>
</comment>
<protein>
    <submittedName>
        <fullName evidence="1">Uncharacterized protein</fullName>
    </submittedName>
</protein>
<dbReference type="AlphaFoldDB" id="A0AAD6QHM1"/>